<dbReference type="PROSITE" id="PS50893">
    <property type="entry name" value="ABC_TRANSPORTER_2"/>
    <property type="match status" value="2"/>
</dbReference>
<evidence type="ECO:0000313" key="10">
    <source>
        <dbReference type="EMBL" id="MVA76410.1"/>
    </source>
</evidence>
<dbReference type="PANTHER" id="PTHR43790">
    <property type="entry name" value="CARBOHYDRATE TRANSPORT ATP-BINDING PROTEIN MG119-RELATED"/>
    <property type="match status" value="1"/>
</dbReference>
<dbReference type="GO" id="GO:0016887">
    <property type="term" value="F:ATP hydrolysis activity"/>
    <property type="evidence" value="ECO:0007669"/>
    <property type="project" value="InterPro"/>
</dbReference>
<dbReference type="InterPro" id="IPR003593">
    <property type="entry name" value="AAA+_ATPase"/>
</dbReference>
<reference evidence="10 11" key="1">
    <citation type="submission" date="2019-12" db="EMBL/GenBank/DDBJ databases">
        <title>Auraticoccus cholistani sp. nov., an actinomycete isolated from soil of Cholistan desert.</title>
        <authorList>
            <person name="Cheema M.T."/>
        </authorList>
    </citation>
    <scope>NUCLEOTIDE SEQUENCE [LARGE SCALE GENOMIC DNA]</scope>
    <source>
        <strain evidence="10 11">F435</strain>
    </source>
</reference>
<dbReference type="PANTHER" id="PTHR43790:SF4">
    <property type="entry name" value="GUANOSINE IMPORT ATP-BINDING PROTEIN NUPO"/>
    <property type="match status" value="1"/>
</dbReference>
<dbReference type="EMBL" id="WPCU01000006">
    <property type="protein sequence ID" value="MVA76410.1"/>
    <property type="molecule type" value="Genomic_DNA"/>
</dbReference>
<dbReference type="FunFam" id="3.40.50.300:FF:000127">
    <property type="entry name" value="Ribose import ATP-binding protein RbsA"/>
    <property type="match status" value="1"/>
</dbReference>
<keyword evidence="8" id="KW-0472">Membrane</keyword>
<dbReference type="CDD" id="cd03215">
    <property type="entry name" value="ABC_Carb_Monos_II"/>
    <property type="match status" value="1"/>
</dbReference>
<dbReference type="Gene3D" id="3.40.50.300">
    <property type="entry name" value="P-loop containing nucleotide triphosphate hydrolases"/>
    <property type="match status" value="2"/>
</dbReference>
<evidence type="ECO:0000256" key="1">
    <source>
        <dbReference type="ARBA" id="ARBA00004202"/>
    </source>
</evidence>
<keyword evidence="2" id="KW-0813">Transport</keyword>
<sequence length="554" mass="59679">MRDVSQIVGTQAPGEVPGRLRLDRITKVFGSLVANDQVSLDIDPGEIHCLLGENGAGKSTLMNQLYGLLQPDGGQIQIDGVPVRFDNPRQAIDAGIGMVHQHFMLVDVFTVAENIVLGREPGTAGVLNLRAARQRVRELSRRYRLEVDPDARVEDLPIGVQQRVEILKALSNDARYLVFDEPTAVLTPQETDELIEVMRALRDEGRAIVFITHKLREVRAIADRITVIRRGAVVGEAPPSATESELAEMMVGRAVSLTVAKQPPRPQGPRLQVEGLTVTSPDGVVVVDDVSLDVAGGEIVCVAGVQGNGQTELAEALLGTTASNRGRILLDGADITRRDPRGRLRSGLGFVPEDRKADGFVGSFTVAENLVLNHVESFSRRGVLQLGRIEENARRLTEEFDVRTQSTTTSVASLSGGNQQKVVLARELSRPLALLVASQPTRGVDVGAIEFLHQRIVAERDKGTAVLIVSTELDEVAALADRVAVMFRGRVVGVVDAGTSREVLGLMMAGVPHEEALAAASVTTAAEEEARLEAEVAEHVAELTGHEPQEEQHG</sequence>
<evidence type="ECO:0000256" key="8">
    <source>
        <dbReference type="ARBA" id="ARBA00023136"/>
    </source>
</evidence>
<feature type="domain" description="ABC transporter" evidence="9">
    <location>
        <begin position="20"/>
        <end position="255"/>
    </location>
</feature>
<dbReference type="AlphaFoldDB" id="A0A6A9V136"/>
<protein>
    <submittedName>
        <fullName evidence="10">ATP-binding cassette domain-containing protein</fullName>
    </submittedName>
</protein>
<feature type="domain" description="ABC transporter" evidence="9">
    <location>
        <begin position="271"/>
        <end position="513"/>
    </location>
</feature>
<dbReference type="GO" id="GO:0005886">
    <property type="term" value="C:plasma membrane"/>
    <property type="evidence" value="ECO:0007669"/>
    <property type="project" value="UniProtKB-SubCell"/>
</dbReference>
<evidence type="ECO:0000256" key="7">
    <source>
        <dbReference type="ARBA" id="ARBA00022967"/>
    </source>
</evidence>
<evidence type="ECO:0000259" key="9">
    <source>
        <dbReference type="PROSITE" id="PS50893"/>
    </source>
</evidence>
<keyword evidence="3" id="KW-1003">Cell membrane</keyword>
<accession>A0A6A9V136</accession>
<dbReference type="PROSITE" id="PS00211">
    <property type="entry name" value="ABC_TRANSPORTER_1"/>
    <property type="match status" value="1"/>
</dbReference>
<dbReference type="Proteomes" id="UP000435304">
    <property type="component" value="Unassembled WGS sequence"/>
</dbReference>
<keyword evidence="4" id="KW-0677">Repeat</keyword>
<organism evidence="10 11">
    <name type="scientific">Auraticoccus cholistanensis</name>
    <dbReference type="NCBI Taxonomy" id="2656650"/>
    <lineage>
        <taxon>Bacteria</taxon>
        <taxon>Bacillati</taxon>
        <taxon>Actinomycetota</taxon>
        <taxon>Actinomycetes</taxon>
        <taxon>Propionibacteriales</taxon>
        <taxon>Propionibacteriaceae</taxon>
        <taxon>Auraticoccus</taxon>
    </lineage>
</organism>
<dbReference type="SUPFAM" id="SSF52540">
    <property type="entry name" value="P-loop containing nucleoside triphosphate hydrolases"/>
    <property type="match status" value="2"/>
</dbReference>
<evidence type="ECO:0000313" key="11">
    <source>
        <dbReference type="Proteomes" id="UP000435304"/>
    </source>
</evidence>
<dbReference type="CDD" id="cd03216">
    <property type="entry name" value="ABC_Carb_Monos_I"/>
    <property type="match status" value="1"/>
</dbReference>
<name>A0A6A9V136_9ACTN</name>
<dbReference type="SMART" id="SM00382">
    <property type="entry name" value="AAA"/>
    <property type="match status" value="2"/>
</dbReference>
<dbReference type="InterPro" id="IPR003439">
    <property type="entry name" value="ABC_transporter-like_ATP-bd"/>
</dbReference>
<keyword evidence="7" id="KW-1278">Translocase</keyword>
<dbReference type="InterPro" id="IPR050107">
    <property type="entry name" value="ABC_carbohydrate_import_ATPase"/>
</dbReference>
<dbReference type="Pfam" id="PF00005">
    <property type="entry name" value="ABC_tran"/>
    <property type="match status" value="2"/>
</dbReference>
<keyword evidence="11" id="KW-1185">Reference proteome</keyword>
<evidence type="ECO:0000256" key="5">
    <source>
        <dbReference type="ARBA" id="ARBA00022741"/>
    </source>
</evidence>
<proteinExistence type="predicted"/>
<keyword evidence="6 10" id="KW-0067">ATP-binding</keyword>
<evidence type="ECO:0000256" key="2">
    <source>
        <dbReference type="ARBA" id="ARBA00022448"/>
    </source>
</evidence>
<dbReference type="InterPro" id="IPR017871">
    <property type="entry name" value="ABC_transporter-like_CS"/>
</dbReference>
<dbReference type="InterPro" id="IPR027417">
    <property type="entry name" value="P-loop_NTPase"/>
</dbReference>
<keyword evidence="5" id="KW-0547">Nucleotide-binding</keyword>
<comment type="subcellular location">
    <subcellularLocation>
        <location evidence="1">Cell membrane</location>
        <topology evidence="1">Peripheral membrane protein</topology>
    </subcellularLocation>
</comment>
<dbReference type="GO" id="GO:0005524">
    <property type="term" value="F:ATP binding"/>
    <property type="evidence" value="ECO:0007669"/>
    <property type="project" value="UniProtKB-KW"/>
</dbReference>
<gene>
    <name evidence="10" type="ORF">GC722_10300</name>
</gene>
<evidence type="ECO:0000256" key="4">
    <source>
        <dbReference type="ARBA" id="ARBA00022737"/>
    </source>
</evidence>
<comment type="caution">
    <text evidence="10">The sequence shown here is derived from an EMBL/GenBank/DDBJ whole genome shotgun (WGS) entry which is preliminary data.</text>
</comment>
<evidence type="ECO:0000256" key="3">
    <source>
        <dbReference type="ARBA" id="ARBA00022475"/>
    </source>
</evidence>
<evidence type="ECO:0000256" key="6">
    <source>
        <dbReference type="ARBA" id="ARBA00022840"/>
    </source>
</evidence>